<dbReference type="Proteomes" id="UP000194440">
    <property type="component" value="Plasmid pACP4.1"/>
</dbReference>
<dbReference type="KEGG" id="acip:CBP36_19365"/>
<reference evidence="1" key="1">
    <citation type="submission" date="2017-05" db="EMBL/GenBank/DDBJ databases">
        <title>Polyphasic characterization of four soil-derived phenanthrene-degrading Acidovorax strains and proposal of Acidovorax phenanthrenivorans sp. nov.</title>
        <authorList>
            <person name="Singleton D."/>
            <person name="Lee J."/>
            <person name="Dickey A.N."/>
            <person name="Stroud A."/>
            <person name="Scholl E.H."/>
            <person name="Wright F.A."/>
            <person name="Aitken M.D."/>
        </authorList>
    </citation>
    <scope>NUCLEOTIDE SEQUENCE</scope>
    <source>
        <strain evidence="1">P4</strain>
        <plasmid evidence="1">pACP4.1</plasmid>
    </source>
</reference>
<sequence length="67" mass="7430">MAIGASKLSDMPKGAYWYMVPGKEPAICEKREGEAFVRFTNGSRQEWVRDGERFVGPLAVPIAAEIN</sequence>
<organism evidence="1 2">
    <name type="scientific">Acidovorax carolinensis</name>
    <dbReference type="NCBI Taxonomy" id="553814"/>
    <lineage>
        <taxon>Bacteria</taxon>
        <taxon>Pseudomonadati</taxon>
        <taxon>Pseudomonadota</taxon>
        <taxon>Betaproteobacteria</taxon>
        <taxon>Burkholderiales</taxon>
        <taxon>Comamonadaceae</taxon>
        <taxon>Acidovorax</taxon>
    </lineage>
</organism>
<gene>
    <name evidence="1" type="ORF">CBP36_19365</name>
</gene>
<dbReference type="KEGG" id="acis:CBP35_19320"/>
<dbReference type="EMBL" id="CP021367">
    <property type="protein sequence ID" value="ART61130.1"/>
    <property type="molecule type" value="Genomic_DNA"/>
</dbReference>
<dbReference type="OrthoDB" id="9256202at2"/>
<proteinExistence type="predicted"/>
<evidence type="ECO:0000313" key="2">
    <source>
        <dbReference type="Proteomes" id="UP000194440"/>
    </source>
</evidence>
<keyword evidence="1" id="KW-0614">Plasmid</keyword>
<geneLocation type="plasmid" evidence="1 2">
    <name>pACP4.1</name>
</geneLocation>
<name>A0A240UJD1_9BURK</name>
<keyword evidence="2" id="KW-1185">Reference proteome</keyword>
<accession>A0A240UJD1</accession>
<evidence type="ECO:0000313" key="1">
    <source>
        <dbReference type="EMBL" id="ART61130.1"/>
    </source>
</evidence>
<protein>
    <submittedName>
        <fullName evidence="1">Uncharacterized protein</fullName>
    </submittedName>
</protein>
<dbReference type="AlphaFoldDB" id="A0A240UJD1"/>
<dbReference type="RefSeq" id="WP_086928906.1">
    <property type="nucleotide sequence ID" value="NZ_CP021363.1"/>
</dbReference>